<protein>
    <submittedName>
        <fullName evidence="1">Uncharacterized protein</fullName>
    </submittedName>
</protein>
<dbReference type="EMBL" id="BK016143">
    <property type="protein sequence ID" value="DAF98209.1"/>
    <property type="molecule type" value="Genomic_DNA"/>
</dbReference>
<reference evidence="1" key="1">
    <citation type="journal article" date="2021" name="Proc. Natl. Acad. Sci. U.S.A.">
        <title>A Catalog of Tens of Thousands of Viruses from Human Metagenomes Reveals Hidden Associations with Chronic Diseases.</title>
        <authorList>
            <person name="Tisza M.J."/>
            <person name="Buck C.B."/>
        </authorList>
    </citation>
    <scope>NUCLEOTIDE SEQUENCE</scope>
    <source>
        <strain evidence="1">CtP6q2</strain>
    </source>
</reference>
<accession>A0A8S5UUQ5</accession>
<evidence type="ECO:0000313" key="1">
    <source>
        <dbReference type="EMBL" id="DAF98209.1"/>
    </source>
</evidence>
<proteinExistence type="predicted"/>
<dbReference type="InterPro" id="IPR046573">
    <property type="entry name" value="DUF6633"/>
</dbReference>
<name>A0A8S5UUQ5_9CAUD</name>
<dbReference type="Pfam" id="PF20338">
    <property type="entry name" value="DUF6633"/>
    <property type="match status" value="1"/>
</dbReference>
<organism evidence="1">
    <name type="scientific">Myoviridae sp. ctP6q2</name>
    <dbReference type="NCBI Taxonomy" id="2825096"/>
    <lineage>
        <taxon>Viruses</taxon>
        <taxon>Duplodnaviria</taxon>
        <taxon>Heunggongvirae</taxon>
        <taxon>Uroviricota</taxon>
        <taxon>Caudoviricetes</taxon>
    </lineage>
</organism>
<sequence length="235" mass="27375">MEQDKIQTSTSRSELILSGENLDSWLSLQKRMQNSLQNKKLNEKQLALLEKYPTPSRMAVDYNPDLQGKLAKSNLTLADIALNDNIPSLANIRSVYGDDNALRWLKVQFDSLNDYAEQGKGITDKQLDELCILVLGEYYWMNLAEICNFISRFKLGKYGQFYGAIGPMKISCSLLEYVKERRIDIDRHEREQYRIQREKEIEERGNNRISYAEYQELKRRAESGDEEARKMLMSP</sequence>